<dbReference type="SMART" id="SM01360">
    <property type="entry name" value="A2M"/>
    <property type="match status" value="1"/>
</dbReference>
<evidence type="ECO:0000259" key="5">
    <source>
        <dbReference type="SMART" id="SM01360"/>
    </source>
</evidence>
<dbReference type="InterPro" id="IPR021868">
    <property type="entry name" value="Alpha_2_Macroglob_MG3"/>
</dbReference>
<dbReference type="PANTHER" id="PTHR40094:SF1">
    <property type="entry name" value="UBIQUITIN DOMAIN-CONTAINING PROTEIN"/>
    <property type="match status" value="1"/>
</dbReference>
<dbReference type="Pfam" id="PF17972">
    <property type="entry name" value="bMG5"/>
    <property type="match status" value="1"/>
</dbReference>
<dbReference type="Pfam" id="PF07678">
    <property type="entry name" value="TED_complement"/>
    <property type="match status" value="1"/>
</dbReference>
<evidence type="ECO:0008006" key="8">
    <source>
        <dbReference type="Google" id="ProtNLM"/>
    </source>
</evidence>
<dbReference type="InterPro" id="IPR041246">
    <property type="entry name" value="Bact_MG10"/>
</dbReference>
<keyword evidence="3" id="KW-1133">Transmembrane helix</keyword>
<dbReference type="CDD" id="cd02891">
    <property type="entry name" value="A2M_like"/>
    <property type="match status" value="1"/>
</dbReference>
<proteinExistence type="inferred from homology"/>
<feature type="domain" description="Alpha-2-macroglobulin bait region" evidence="4">
    <location>
        <begin position="942"/>
        <end position="1081"/>
    </location>
</feature>
<dbReference type="Pfam" id="PF11974">
    <property type="entry name" value="bMG3"/>
    <property type="match status" value="1"/>
</dbReference>
<protein>
    <recommendedName>
        <fullName evidence="8">Alpha-2-macroglobulin family N-terminal region</fullName>
    </recommendedName>
</protein>
<dbReference type="RefSeq" id="WP_078716517.1">
    <property type="nucleotide sequence ID" value="NZ_FUYC01000003.1"/>
</dbReference>
<evidence type="ECO:0000256" key="1">
    <source>
        <dbReference type="ARBA" id="ARBA00010556"/>
    </source>
</evidence>
<dbReference type="Gene3D" id="2.60.40.1930">
    <property type="match status" value="1"/>
</dbReference>
<dbReference type="Gene3D" id="2.60.40.3710">
    <property type="match status" value="1"/>
</dbReference>
<feature type="domain" description="Alpha-2-macroglobulin" evidence="5">
    <location>
        <begin position="1147"/>
        <end position="1236"/>
    </location>
</feature>
<dbReference type="InterPro" id="IPR011625">
    <property type="entry name" value="A2M_N_BRD"/>
</dbReference>
<dbReference type="InterPro" id="IPR051802">
    <property type="entry name" value="YfhM-like"/>
</dbReference>
<evidence type="ECO:0000256" key="2">
    <source>
        <dbReference type="ARBA" id="ARBA00022729"/>
    </source>
</evidence>
<evidence type="ECO:0000256" key="3">
    <source>
        <dbReference type="SAM" id="Phobius"/>
    </source>
</evidence>
<keyword evidence="7" id="KW-1185">Reference proteome</keyword>
<dbReference type="OrthoDB" id="9767116at2"/>
<evidence type="ECO:0000259" key="4">
    <source>
        <dbReference type="SMART" id="SM01359"/>
    </source>
</evidence>
<evidence type="ECO:0000313" key="6">
    <source>
        <dbReference type="EMBL" id="SKA77058.1"/>
    </source>
</evidence>
<dbReference type="EMBL" id="FUYC01000003">
    <property type="protein sequence ID" value="SKA77058.1"/>
    <property type="molecule type" value="Genomic_DNA"/>
</dbReference>
<dbReference type="Pfam" id="PF17973">
    <property type="entry name" value="bMG10"/>
    <property type="match status" value="1"/>
</dbReference>
<accession>A0A1T4WJH9</accession>
<gene>
    <name evidence="6" type="ORF">SAMN02745704_00931</name>
</gene>
<dbReference type="Pfam" id="PF07703">
    <property type="entry name" value="A2M_BRD"/>
    <property type="match status" value="1"/>
</dbReference>
<evidence type="ECO:0000313" key="7">
    <source>
        <dbReference type="Proteomes" id="UP000190027"/>
    </source>
</evidence>
<dbReference type="PANTHER" id="PTHR40094">
    <property type="entry name" value="ALPHA-2-MACROGLOBULIN HOMOLOG"/>
    <property type="match status" value="1"/>
</dbReference>
<dbReference type="Gene3D" id="1.50.10.20">
    <property type="match status" value="1"/>
</dbReference>
<dbReference type="InterPro" id="IPR002890">
    <property type="entry name" value="MG2"/>
</dbReference>
<dbReference type="InterPro" id="IPR047565">
    <property type="entry name" value="Alpha-macroglob_thiol-ester_cl"/>
</dbReference>
<keyword evidence="2" id="KW-0732">Signal</keyword>
<dbReference type="InterPro" id="IPR041203">
    <property type="entry name" value="Bact_A2M_MG5"/>
</dbReference>
<sequence>MSATALAAKAKDVKNILIILLLLVVAVETFLLLGGNASKVGTKDDPANIAVTETTINIADRRDITLEFSYPLGKGRQGQPVEAPAVISPDHPGEWHWTGPYSMTYRAEEPFQLATRYTVKLHPEKFLKEGQTFTGDRKIRFKTGNFSMDALKLHATPAEGGPTLIHLEGSIRFNAPVLPEDFLNAVSLNDPLSETPLEITVLNGWRSREINFRSAPVEKLPQPRELTLRISGKLRPQPGSLALGHDEVRTFPVVLDPVLHAQSVDNVPQGNHFNIKIDLSTAVDSKRSESFVQVTPPTEYRLTSDGNSLFLRGEFMPGQEYQVRLQEGLRAVDGAVLQEAWNGSLRMPDLPPSAGFVDDGMFLSRNGARNLSLETVNTDRVELTVDRVYRNNLFWLFADYGWTIFDPDFNPSGLNQSLGDRIKERSLHVSARKNEPVRTSVDLGDVIQGNAPGFYRVGMTLPGSWWGKQRWVLVTDLGMVAKRGTNELLVWVNSFSTLAPQPGVRMTLRSQRNQVLAQGRTDGNGLWRVRDLNARLDGEQAFLITAEQGDDFSFLLPDSFRVDTTGLDVGGSGFSQRGLSAFLYGERDIYRPGETMQGAAIIRDQRLQAPPSLPLTLRHIDPEGRVLDTRILRTNKQGLVDFSREIPEYALTGHYIAQLEAGGEAIGQYRYQVEEFVPDRIKVTIRPGMEMATPGSELTYDVESRYLFGPPAQGLNLETRVMLRPMAFGPAGYRDFVFGDPDKKFPNTEIFALEDASLNEKGTQSFRVSIPEGLTPPAALEAHITARVREHGGRGVSGAQGVPVHVYPRYPGLGVLDRNAYTPGEPVVFRYVLITPDGTPAEGQLKAGLYKDEWQTVVRRTPSGGFRYESSRDPQLIDDLTIQAPKSAGEERAVGSFRFTPEEFGSYRVMLTDTETGASSELSFYCGGWGFSPWAMENPARIDIQADKDEYRAGDTATFQLRTPFSGKALVTVESREVLETRIVNVTGNTAQVRFQAKAAYAPNVYVTAILLRQAGELRSGEAARAFGAVPFNVNRATNQLSVGVKAPEQVQPGESIEVTATTAPGSAVTIAAVDEGILRLIAQKTPNPFEFFYAKRRLDVDSFDIFSMLFPEPNVEGNAPAGGGRMMAAMADYARTEGISRVKPVTFWSGPLTADAQGVVHFAARAPEGFQGGLRIMAVAADGSRFGSGSMVTRIKSPISATPTFPRFLALDEQAIVPVTVRNDTTEEQIITLNVSVEGPADIAEHTQDVTVRAGREQTIPLSVQSALEEGTARFTVSADNGETTFRTTTDVPVRTAYPFEYRKTAGTLKEQSLVLPETSAQLVPSTVRRELHAGSLPLIRYSSDLRDLLAYPYGCAEQIASRAFPLLRFGELASTLAPDLVSTHGPEFMVQDALQRLMSMQTGDGGFAFWPGMYESDAWLSLYVTHFLIEAQRAGFTVPNTCLDPALSYTASLVKNQNPRQQSGLERITYGLYTLARSGVPDRGMMHFLAEQHRDQLDAQTGTLLASAFASVGDMETYDTLLAKVEQLPEGERERGGNLGSPLRDQALILLALLDTAPDDPRVAPAVQKVSELMAQGTHTTQENAMGLCALGAFFKRQRSHTPFNGRILLNDTELGTFTNEEPLHLRDVGPGELRIELDAPAAPGAVLYSLQTRGAADADSYQPASQGMEVRRSLLDRDGAPVSDQITQGDLLVMKLDIRSRAGTLPHLAIQALLPTGLEVENPRLATTERLDWMKEQPFNAVYQDLRDDRVLFFGDLPFDTEHPDEWQSLYVLVRAVTSGRFTLPPVRAEVMYDPGVFAQSETGTLDVAKDF</sequence>
<organism evidence="6 7">
    <name type="scientific">Paucidesulfovibrio gracilis DSM 16080</name>
    <dbReference type="NCBI Taxonomy" id="1121449"/>
    <lineage>
        <taxon>Bacteria</taxon>
        <taxon>Pseudomonadati</taxon>
        <taxon>Thermodesulfobacteriota</taxon>
        <taxon>Desulfovibrionia</taxon>
        <taxon>Desulfovibrionales</taxon>
        <taxon>Desulfovibrionaceae</taxon>
        <taxon>Paucidesulfovibrio</taxon>
    </lineage>
</organism>
<feature type="transmembrane region" description="Helical" evidence="3">
    <location>
        <begin position="16"/>
        <end position="35"/>
    </location>
</feature>
<dbReference type="SMART" id="SM01359">
    <property type="entry name" value="A2M_N_2"/>
    <property type="match status" value="1"/>
</dbReference>
<dbReference type="InterPro" id="IPR008930">
    <property type="entry name" value="Terpenoid_cyclase/PrenylTrfase"/>
</dbReference>
<dbReference type="GO" id="GO:0004866">
    <property type="term" value="F:endopeptidase inhibitor activity"/>
    <property type="evidence" value="ECO:0007669"/>
    <property type="project" value="InterPro"/>
</dbReference>
<dbReference type="InterPro" id="IPR041462">
    <property type="entry name" value="Bact_A2M_MG6"/>
</dbReference>
<comment type="similarity">
    <text evidence="1">Belongs to the protease inhibitor I39 (alpha-2-macroglobulin) family. Bacterial alpha-2-macroglobulin subfamily.</text>
</comment>
<dbReference type="InterPro" id="IPR011626">
    <property type="entry name" value="Alpha-macroglobulin_TED"/>
</dbReference>
<keyword evidence="3" id="KW-0472">Membrane</keyword>
<dbReference type="SMART" id="SM01419">
    <property type="entry name" value="Thiol-ester_cl"/>
    <property type="match status" value="1"/>
</dbReference>
<dbReference type="InterPro" id="IPR001599">
    <property type="entry name" value="Macroglobln_a2"/>
</dbReference>
<dbReference type="GO" id="GO:0005615">
    <property type="term" value="C:extracellular space"/>
    <property type="evidence" value="ECO:0007669"/>
    <property type="project" value="InterPro"/>
</dbReference>
<name>A0A1T4WJH9_9BACT</name>
<dbReference type="STRING" id="1121449.SAMN02745704_00931"/>
<keyword evidence="3" id="KW-0812">Transmembrane</keyword>
<dbReference type="Pfam" id="PF01835">
    <property type="entry name" value="MG2"/>
    <property type="match status" value="1"/>
</dbReference>
<reference evidence="6 7" key="1">
    <citation type="submission" date="2017-02" db="EMBL/GenBank/DDBJ databases">
        <authorList>
            <person name="Peterson S.W."/>
        </authorList>
    </citation>
    <scope>NUCLEOTIDE SEQUENCE [LARGE SCALE GENOMIC DNA]</scope>
    <source>
        <strain evidence="6 7">DSM 16080</strain>
    </source>
</reference>
<dbReference type="Pfam" id="PF17962">
    <property type="entry name" value="bMG6"/>
    <property type="match status" value="1"/>
</dbReference>
<dbReference type="Proteomes" id="UP000190027">
    <property type="component" value="Unassembled WGS sequence"/>
</dbReference>
<dbReference type="SUPFAM" id="SSF48239">
    <property type="entry name" value="Terpenoid cyclases/Protein prenyltransferases"/>
    <property type="match status" value="1"/>
</dbReference>